<keyword evidence="2" id="KW-0378">Hydrolase</keyword>
<dbReference type="Gene3D" id="1.10.150.20">
    <property type="entry name" value="5' to 3' exonuclease, C-terminal subdomain"/>
    <property type="match status" value="1"/>
</dbReference>
<name>A0ABV8M2M3_9ACTN</name>
<dbReference type="Pfam" id="PF02739">
    <property type="entry name" value="5_3_exonuc_N"/>
    <property type="match status" value="1"/>
</dbReference>
<gene>
    <name evidence="9" type="ORF">ACFOZ4_37570</name>
</gene>
<dbReference type="InterPro" id="IPR002421">
    <property type="entry name" value="5-3_exonuclease"/>
</dbReference>
<evidence type="ECO:0000256" key="1">
    <source>
        <dbReference type="ARBA" id="ARBA00022722"/>
    </source>
</evidence>
<accession>A0ABV8M2M3</accession>
<dbReference type="Pfam" id="PF01367">
    <property type="entry name" value="5_3_exonuc"/>
    <property type="match status" value="1"/>
</dbReference>
<keyword evidence="4" id="KW-0238">DNA-binding</keyword>
<dbReference type="RefSeq" id="WP_253750975.1">
    <property type="nucleotide sequence ID" value="NZ_JAMZDZ010000001.1"/>
</dbReference>
<dbReference type="SMART" id="SM00475">
    <property type="entry name" value="53EXOc"/>
    <property type="match status" value="1"/>
</dbReference>
<evidence type="ECO:0000256" key="3">
    <source>
        <dbReference type="ARBA" id="ARBA00022839"/>
    </source>
</evidence>
<keyword evidence="1" id="KW-0540">Nuclease</keyword>
<evidence type="ECO:0000256" key="6">
    <source>
        <dbReference type="ARBA" id="ARBA00050026"/>
    </source>
</evidence>
<proteinExistence type="predicted"/>
<dbReference type="CDD" id="cd09898">
    <property type="entry name" value="H3TH_53EXO"/>
    <property type="match status" value="1"/>
</dbReference>
<dbReference type="PANTHER" id="PTHR42646:SF2">
    <property type="entry name" value="5'-3' EXONUCLEASE FAMILY PROTEIN"/>
    <property type="match status" value="1"/>
</dbReference>
<evidence type="ECO:0000313" key="9">
    <source>
        <dbReference type="EMBL" id="MFC4136349.1"/>
    </source>
</evidence>
<feature type="domain" description="5'-3' exonuclease" evidence="8">
    <location>
        <begin position="32"/>
        <end position="305"/>
    </location>
</feature>
<dbReference type="Proteomes" id="UP001595816">
    <property type="component" value="Unassembled WGS sequence"/>
</dbReference>
<dbReference type="Gene3D" id="3.40.50.1010">
    <property type="entry name" value="5'-nuclease"/>
    <property type="match status" value="1"/>
</dbReference>
<dbReference type="InterPro" id="IPR038969">
    <property type="entry name" value="FEN"/>
</dbReference>
<sequence length="366" mass="38900">MPPPSPPPRASGTSASAKPAAGTAVTGIPAERRPVLLAVDGNSLLHRAYHAAPIGKLVDNADRPVWALHGLMLSIARAAAKIRPHAVVVGFDCPDESARRVAYPGYKAQRPDKPADLTDQLATAPELLRAAGLCVVTPTAYEADDVLASSAERARCDGWRSILVTSDRDAFALIDPTTSVLRIRNGGFDEAVVVTPESLADVYGVTPGQYRDYAALRGDPSDNLHGVRGFGSATAARLLAAFGSVDAAWSAWDDGQAESVRSAVGDRAATHFGTPEAREVVDRNRRIMAMRHDLTIPALDGIRLPLDLAVMRRALSGHGISLGPSLWALTGRADPNGTDPAGTAYVPNQWRRRNRRDPIPGQLALF</sequence>
<dbReference type="InterPro" id="IPR036279">
    <property type="entry name" value="5-3_exonuclease_C_sf"/>
</dbReference>
<dbReference type="InterPro" id="IPR020046">
    <property type="entry name" value="5-3_exonucl_a-hlix_arch_N"/>
</dbReference>
<dbReference type="SUPFAM" id="SSF88723">
    <property type="entry name" value="PIN domain-like"/>
    <property type="match status" value="1"/>
</dbReference>
<comment type="caution">
    <text evidence="9">The sequence shown here is derived from an EMBL/GenBank/DDBJ whole genome shotgun (WGS) entry which is preliminary data.</text>
</comment>
<protein>
    <recommendedName>
        <fullName evidence="6">5'-3' exonuclease</fullName>
    </recommendedName>
</protein>
<dbReference type="InterPro" id="IPR008918">
    <property type="entry name" value="HhH2"/>
</dbReference>
<dbReference type="GO" id="GO:0004527">
    <property type="term" value="F:exonuclease activity"/>
    <property type="evidence" value="ECO:0007669"/>
    <property type="project" value="UniProtKB-KW"/>
</dbReference>
<evidence type="ECO:0000256" key="4">
    <source>
        <dbReference type="ARBA" id="ARBA00023125"/>
    </source>
</evidence>
<evidence type="ECO:0000256" key="2">
    <source>
        <dbReference type="ARBA" id="ARBA00022801"/>
    </source>
</evidence>
<dbReference type="InterPro" id="IPR020045">
    <property type="entry name" value="DNA_polI_H3TH"/>
</dbReference>
<evidence type="ECO:0000259" key="8">
    <source>
        <dbReference type="SMART" id="SM00475"/>
    </source>
</evidence>
<dbReference type="PANTHER" id="PTHR42646">
    <property type="entry name" value="FLAP ENDONUCLEASE XNI"/>
    <property type="match status" value="1"/>
</dbReference>
<evidence type="ECO:0000256" key="5">
    <source>
        <dbReference type="ARBA" id="ARBA00049957"/>
    </source>
</evidence>
<reference evidence="10" key="1">
    <citation type="journal article" date="2019" name="Int. J. Syst. Evol. Microbiol.">
        <title>The Global Catalogue of Microorganisms (GCM) 10K type strain sequencing project: providing services to taxonomists for standard genome sequencing and annotation.</title>
        <authorList>
            <consortium name="The Broad Institute Genomics Platform"/>
            <consortium name="The Broad Institute Genome Sequencing Center for Infectious Disease"/>
            <person name="Wu L."/>
            <person name="Ma J."/>
        </authorList>
    </citation>
    <scope>NUCLEOTIDE SEQUENCE [LARGE SCALE GENOMIC DNA]</scope>
    <source>
        <strain evidence="10">CGMCC 4.7289</strain>
    </source>
</reference>
<dbReference type="EMBL" id="JBHSAY010000029">
    <property type="protein sequence ID" value="MFC4136349.1"/>
    <property type="molecule type" value="Genomic_DNA"/>
</dbReference>
<organism evidence="9 10">
    <name type="scientific">Hamadaea flava</name>
    <dbReference type="NCBI Taxonomy" id="1742688"/>
    <lineage>
        <taxon>Bacteria</taxon>
        <taxon>Bacillati</taxon>
        <taxon>Actinomycetota</taxon>
        <taxon>Actinomycetes</taxon>
        <taxon>Micromonosporales</taxon>
        <taxon>Micromonosporaceae</taxon>
        <taxon>Hamadaea</taxon>
    </lineage>
</organism>
<keyword evidence="3 9" id="KW-0269">Exonuclease</keyword>
<dbReference type="CDD" id="cd09859">
    <property type="entry name" value="PIN_53EXO"/>
    <property type="match status" value="1"/>
</dbReference>
<evidence type="ECO:0000256" key="7">
    <source>
        <dbReference type="SAM" id="MobiDB-lite"/>
    </source>
</evidence>
<keyword evidence="10" id="KW-1185">Reference proteome</keyword>
<dbReference type="InterPro" id="IPR029060">
    <property type="entry name" value="PIN-like_dom_sf"/>
</dbReference>
<comment type="function">
    <text evidence="5">5'-3' exonuclease acting preferentially on double-stranded DNA.</text>
</comment>
<dbReference type="SMART" id="SM00279">
    <property type="entry name" value="HhH2"/>
    <property type="match status" value="1"/>
</dbReference>
<feature type="region of interest" description="Disordered" evidence="7">
    <location>
        <begin position="1"/>
        <end position="25"/>
    </location>
</feature>
<dbReference type="SUPFAM" id="SSF47807">
    <property type="entry name" value="5' to 3' exonuclease, C-terminal subdomain"/>
    <property type="match status" value="1"/>
</dbReference>
<evidence type="ECO:0000313" key="10">
    <source>
        <dbReference type="Proteomes" id="UP001595816"/>
    </source>
</evidence>